<dbReference type="Pfam" id="PF12836">
    <property type="entry name" value="HHH_3"/>
    <property type="match status" value="1"/>
</dbReference>
<feature type="compositionally biased region" description="Low complexity" evidence="1">
    <location>
        <begin position="130"/>
        <end position="155"/>
    </location>
</feature>
<evidence type="ECO:0000259" key="3">
    <source>
        <dbReference type="SMART" id="SM00278"/>
    </source>
</evidence>
<protein>
    <submittedName>
        <fullName evidence="4">ComEA family DNA-binding protein</fullName>
    </submittedName>
</protein>
<keyword evidence="2" id="KW-0472">Membrane</keyword>
<evidence type="ECO:0000256" key="2">
    <source>
        <dbReference type="SAM" id="Phobius"/>
    </source>
</evidence>
<keyword evidence="4" id="KW-0238">DNA-binding</keyword>
<dbReference type="PANTHER" id="PTHR21180">
    <property type="entry name" value="ENDONUCLEASE/EXONUCLEASE/PHOSPHATASE FAMILY DOMAIN-CONTAINING PROTEIN 1"/>
    <property type="match status" value="1"/>
</dbReference>
<sequence length="221" mass="21938">MKTPRLAKQGKANLFTIVLMLIGAGLMIGAWGETKAQPPAGWTDVSEEVGAALDELESNADRQNGQDVGKESGGRMASTDKGTNSGPTDAAGEAVMKQASAGGPSSAADATGHALQGAADGARRTEEHASQAQDPAAADASGTAAGPSTASGASQEGKIDINRAAANELDALPGIGAAKAQAIVAEREAGGPFGSADDLLRVKGIGPKLLAKLKPHVVALP</sequence>
<dbReference type="PANTHER" id="PTHR21180:SF32">
    <property type="entry name" value="ENDONUCLEASE_EXONUCLEASE_PHOSPHATASE FAMILY DOMAIN-CONTAINING PROTEIN 1"/>
    <property type="match status" value="1"/>
</dbReference>
<dbReference type="InterPro" id="IPR010994">
    <property type="entry name" value="RuvA_2-like"/>
</dbReference>
<dbReference type="GO" id="GO:0003677">
    <property type="term" value="F:DNA binding"/>
    <property type="evidence" value="ECO:0007669"/>
    <property type="project" value="UniProtKB-KW"/>
</dbReference>
<feature type="domain" description="Helix-hairpin-helix DNA-binding motif class 1" evidence="3">
    <location>
        <begin position="167"/>
        <end position="186"/>
    </location>
</feature>
<dbReference type="Proteomes" id="UP001595715">
    <property type="component" value="Unassembled WGS sequence"/>
</dbReference>
<feature type="region of interest" description="Disordered" evidence="1">
    <location>
        <begin position="56"/>
        <end position="157"/>
    </location>
</feature>
<feature type="compositionally biased region" description="Low complexity" evidence="1">
    <location>
        <begin position="99"/>
        <end position="112"/>
    </location>
</feature>
<dbReference type="InterPro" id="IPR051675">
    <property type="entry name" value="Endo/Exo/Phosphatase_dom_1"/>
</dbReference>
<dbReference type="SUPFAM" id="SSF47781">
    <property type="entry name" value="RuvA domain 2-like"/>
    <property type="match status" value="1"/>
</dbReference>
<gene>
    <name evidence="4" type="ORF">ACFOZ8_30790</name>
</gene>
<dbReference type="InterPro" id="IPR003583">
    <property type="entry name" value="Hlx-hairpin-Hlx_DNA-bd_motif"/>
</dbReference>
<accession>A0ABV8KDG1</accession>
<reference evidence="5" key="1">
    <citation type="journal article" date="2019" name="Int. J. Syst. Evol. Microbiol.">
        <title>The Global Catalogue of Microorganisms (GCM) 10K type strain sequencing project: providing services to taxonomists for standard genome sequencing and annotation.</title>
        <authorList>
            <consortium name="The Broad Institute Genomics Platform"/>
            <consortium name="The Broad Institute Genome Sequencing Center for Infectious Disease"/>
            <person name="Wu L."/>
            <person name="Ma J."/>
        </authorList>
    </citation>
    <scope>NUCLEOTIDE SEQUENCE [LARGE SCALE GENOMIC DNA]</scope>
    <source>
        <strain evidence="5">IBRC-M 10987</strain>
    </source>
</reference>
<organism evidence="4 5">
    <name type="scientific">Paenibacillus xanthanilyticus</name>
    <dbReference type="NCBI Taxonomy" id="1783531"/>
    <lineage>
        <taxon>Bacteria</taxon>
        <taxon>Bacillati</taxon>
        <taxon>Bacillota</taxon>
        <taxon>Bacilli</taxon>
        <taxon>Bacillales</taxon>
        <taxon>Paenibacillaceae</taxon>
        <taxon>Paenibacillus</taxon>
    </lineage>
</organism>
<keyword evidence="2" id="KW-1133">Transmembrane helix</keyword>
<dbReference type="SMART" id="SM00278">
    <property type="entry name" value="HhH1"/>
    <property type="match status" value="2"/>
</dbReference>
<dbReference type="NCBIfam" id="TIGR00426">
    <property type="entry name" value="competence protein ComEA helix-hairpin-helix repeat region"/>
    <property type="match status" value="1"/>
</dbReference>
<keyword evidence="2" id="KW-0812">Transmembrane</keyword>
<name>A0ABV8KDG1_9BACL</name>
<evidence type="ECO:0000313" key="4">
    <source>
        <dbReference type="EMBL" id="MFC4104015.1"/>
    </source>
</evidence>
<feature type="domain" description="Helix-hairpin-helix DNA-binding motif class 1" evidence="3">
    <location>
        <begin position="197"/>
        <end position="216"/>
    </location>
</feature>
<evidence type="ECO:0000256" key="1">
    <source>
        <dbReference type="SAM" id="MobiDB-lite"/>
    </source>
</evidence>
<dbReference type="EMBL" id="JBHSAM010000036">
    <property type="protein sequence ID" value="MFC4104015.1"/>
    <property type="molecule type" value="Genomic_DNA"/>
</dbReference>
<evidence type="ECO:0000313" key="5">
    <source>
        <dbReference type="Proteomes" id="UP001595715"/>
    </source>
</evidence>
<feature type="transmembrane region" description="Helical" evidence="2">
    <location>
        <begin position="12"/>
        <end position="31"/>
    </location>
</feature>
<dbReference type="InterPro" id="IPR004509">
    <property type="entry name" value="Competence_ComEA_HhH"/>
</dbReference>
<comment type="caution">
    <text evidence="4">The sequence shown here is derived from an EMBL/GenBank/DDBJ whole genome shotgun (WGS) entry which is preliminary data.</text>
</comment>
<proteinExistence type="predicted"/>
<dbReference type="RefSeq" id="WP_377722558.1">
    <property type="nucleotide sequence ID" value="NZ_JBHSAM010000036.1"/>
</dbReference>
<dbReference type="Gene3D" id="1.10.150.320">
    <property type="entry name" value="Photosystem II 12 kDa extrinsic protein"/>
    <property type="match status" value="1"/>
</dbReference>
<keyword evidence="5" id="KW-1185">Reference proteome</keyword>